<sequence length="160" mass="18875">MRRIALHFAFIVYVAEVLNELFKDEGMKIPVSDFKDLFNAICSENDHVDRAKNVLIEILEELDANRNHIFAEYESNSGIHAIFNKNGLYLTIDYINKRLGEDAKQIRQAWMNQQLTLEQKNGRKIVDYKAITHKKQNFRVTQVNPEFIEEQGFNFSRNYF</sequence>
<reference evidence="2" key="1">
    <citation type="journal article" date="2019" name="Int. J. Syst. Evol. Microbiol.">
        <title>The Global Catalogue of Microorganisms (GCM) 10K type strain sequencing project: providing services to taxonomists for standard genome sequencing and annotation.</title>
        <authorList>
            <consortium name="The Broad Institute Genomics Platform"/>
            <consortium name="The Broad Institute Genome Sequencing Center for Infectious Disease"/>
            <person name="Wu L."/>
            <person name="Ma J."/>
        </authorList>
    </citation>
    <scope>NUCLEOTIDE SEQUENCE [LARGE SCALE GENOMIC DNA]</scope>
    <source>
        <strain evidence="2">CGMCC 1.12376</strain>
    </source>
</reference>
<dbReference type="Proteomes" id="UP001597221">
    <property type="component" value="Unassembled WGS sequence"/>
</dbReference>
<dbReference type="RefSeq" id="WP_379599007.1">
    <property type="nucleotide sequence ID" value="NZ_JBHUDE010000160.1"/>
</dbReference>
<protein>
    <submittedName>
        <fullName evidence="1">Uncharacterized protein</fullName>
    </submittedName>
</protein>
<gene>
    <name evidence="1" type="ORF">ACFSBH_18315</name>
</gene>
<accession>A0ABW4HWE6</accession>
<keyword evidence="2" id="KW-1185">Reference proteome</keyword>
<evidence type="ECO:0000313" key="2">
    <source>
        <dbReference type="Proteomes" id="UP001597221"/>
    </source>
</evidence>
<dbReference type="EMBL" id="JBHUDE010000160">
    <property type="protein sequence ID" value="MFD1609576.1"/>
    <property type="molecule type" value="Genomic_DNA"/>
</dbReference>
<evidence type="ECO:0000313" key="1">
    <source>
        <dbReference type="EMBL" id="MFD1609576.1"/>
    </source>
</evidence>
<proteinExistence type="predicted"/>
<comment type="caution">
    <text evidence="1">The sequence shown here is derived from an EMBL/GenBank/DDBJ whole genome shotgun (WGS) entry which is preliminary data.</text>
</comment>
<organism evidence="1 2">
    <name type="scientific">Oceanobacillus luteolus</name>
    <dbReference type="NCBI Taxonomy" id="1274358"/>
    <lineage>
        <taxon>Bacteria</taxon>
        <taxon>Bacillati</taxon>
        <taxon>Bacillota</taxon>
        <taxon>Bacilli</taxon>
        <taxon>Bacillales</taxon>
        <taxon>Bacillaceae</taxon>
        <taxon>Oceanobacillus</taxon>
    </lineage>
</organism>
<name>A0ABW4HWE6_9BACI</name>